<dbReference type="OrthoDB" id="4696326at2759"/>
<dbReference type="EMBL" id="KZ613822">
    <property type="protein sequence ID" value="PMD58423.1"/>
    <property type="molecule type" value="Genomic_DNA"/>
</dbReference>
<reference evidence="1 2" key="1">
    <citation type="submission" date="2016-04" db="EMBL/GenBank/DDBJ databases">
        <title>A degradative enzymes factory behind the ericoid mycorrhizal symbiosis.</title>
        <authorList>
            <consortium name="DOE Joint Genome Institute"/>
            <person name="Martino E."/>
            <person name="Morin E."/>
            <person name="Grelet G."/>
            <person name="Kuo A."/>
            <person name="Kohler A."/>
            <person name="Daghino S."/>
            <person name="Barry K."/>
            <person name="Choi C."/>
            <person name="Cichocki N."/>
            <person name="Clum A."/>
            <person name="Copeland A."/>
            <person name="Hainaut M."/>
            <person name="Haridas S."/>
            <person name="Labutti K."/>
            <person name="Lindquist E."/>
            <person name="Lipzen A."/>
            <person name="Khouja H.-R."/>
            <person name="Murat C."/>
            <person name="Ohm R."/>
            <person name="Olson A."/>
            <person name="Spatafora J."/>
            <person name="Veneault-Fourrey C."/>
            <person name="Henrissat B."/>
            <person name="Grigoriev I."/>
            <person name="Martin F."/>
            <person name="Perotto S."/>
        </authorList>
    </citation>
    <scope>NUCLEOTIDE SEQUENCE [LARGE SCALE GENOMIC DNA]</scope>
    <source>
        <strain evidence="1 2">E</strain>
    </source>
</reference>
<dbReference type="Proteomes" id="UP000235371">
    <property type="component" value="Unassembled WGS sequence"/>
</dbReference>
<keyword evidence="2" id="KW-1185">Reference proteome</keyword>
<protein>
    <recommendedName>
        <fullName evidence="3">Fucose-specific lectin</fullName>
    </recommendedName>
</protein>
<evidence type="ECO:0000313" key="1">
    <source>
        <dbReference type="EMBL" id="PMD58423.1"/>
    </source>
</evidence>
<dbReference type="InParanoid" id="A0A2J6T640"/>
<gene>
    <name evidence="1" type="ORF">K444DRAFT_432268</name>
</gene>
<dbReference type="Gene3D" id="2.120.10.70">
    <property type="entry name" value="Fucose-specific lectin"/>
    <property type="match status" value="1"/>
</dbReference>
<name>A0A2J6T640_9HELO</name>
<organism evidence="1 2">
    <name type="scientific">Hyaloscypha bicolor E</name>
    <dbReference type="NCBI Taxonomy" id="1095630"/>
    <lineage>
        <taxon>Eukaryota</taxon>
        <taxon>Fungi</taxon>
        <taxon>Dikarya</taxon>
        <taxon>Ascomycota</taxon>
        <taxon>Pezizomycotina</taxon>
        <taxon>Leotiomycetes</taxon>
        <taxon>Helotiales</taxon>
        <taxon>Hyaloscyphaceae</taxon>
        <taxon>Hyaloscypha</taxon>
        <taxon>Hyaloscypha bicolor</taxon>
    </lineage>
</organism>
<sequence>MVKPPLINILYVDSSTNNIFSISYNRLANSYVLVLLSSLPNKSLVFLASQLTTATMTKWNRTNTSLTAIQEAEPEYLEIYYIGTDSEIHGFYGNPGEAFPPKSDQSPHWDVLDTQGPGAIAGIGWSDRVRLYYITGGKVVQTALSNATWVSAANL</sequence>
<evidence type="ECO:0008006" key="3">
    <source>
        <dbReference type="Google" id="ProtNLM"/>
    </source>
</evidence>
<evidence type="ECO:0000313" key="2">
    <source>
        <dbReference type="Proteomes" id="UP000235371"/>
    </source>
</evidence>
<accession>A0A2J6T640</accession>
<proteinExistence type="predicted"/>
<dbReference type="GeneID" id="36580857"/>
<dbReference type="RefSeq" id="XP_024735327.1">
    <property type="nucleotide sequence ID" value="XM_024872777.1"/>
</dbReference>
<dbReference type="AlphaFoldDB" id="A0A2J6T640"/>